<dbReference type="KEGG" id="ker:91104789"/>
<evidence type="ECO:0000256" key="1">
    <source>
        <dbReference type="SAM" id="MobiDB-lite"/>
    </source>
</evidence>
<feature type="region of interest" description="Disordered" evidence="1">
    <location>
        <begin position="310"/>
        <end position="333"/>
    </location>
</feature>
<dbReference type="RefSeq" id="XP_066085848.1">
    <property type="nucleotide sequence ID" value="XM_066229751.1"/>
</dbReference>
<dbReference type="PANTHER" id="PTHR33099">
    <property type="entry name" value="FE2OG DIOXYGENASE DOMAIN-CONTAINING PROTEIN"/>
    <property type="match status" value="1"/>
</dbReference>
<dbReference type="Gene3D" id="2.60.120.620">
    <property type="entry name" value="q2cbj1_9rhob like domain"/>
    <property type="match status" value="1"/>
</dbReference>
<dbReference type="AlphaFoldDB" id="A0AAX4KN54"/>
<dbReference type="Proteomes" id="UP001358614">
    <property type="component" value="Chromosome 1"/>
</dbReference>
<gene>
    <name evidence="2" type="ORF">V865_005988</name>
</gene>
<evidence type="ECO:0000313" key="3">
    <source>
        <dbReference type="Proteomes" id="UP001358614"/>
    </source>
</evidence>
<accession>A0AAX4KN54</accession>
<evidence type="ECO:0008006" key="4">
    <source>
        <dbReference type="Google" id="ProtNLM"/>
    </source>
</evidence>
<reference evidence="2 3" key="1">
    <citation type="submission" date="2024-01" db="EMBL/GenBank/DDBJ databases">
        <title>Comparative genomics of Cryptococcus and Kwoniella reveals pathogenesis evolution and contrasting modes of karyotype evolution via chromosome fusion or intercentromeric recombination.</title>
        <authorList>
            <person name="Coelho M.A."/>
            <person name="David-Palma M."/>
            <person name="Shea T."/>
            <person name="Bowers K."/>
            <person name="McGinley-Smith S."/>
            <person name="Mohammad A.W."/>
            <person name="Gnirke A."/>
            <person name="Yurkov A.M."/>
            <person name="Nowrousian M."/>
            <person name="Sun S."/>
            <person name="Cuomo C.A."/>
            <person name="Heitman J."/>
        </authorList>
    </citation>
    <scope>NUCLEOTIDE SEQUENCE [LARGE SCALE GENOMIC DNA]</scope>
    <source>
        <strain evidence="2 3">PYCC6329</strain>
    </source>
</reference>
<dbReference type="PANTHER" id="PTHR33099:SF7">
    <property type="entry name" value="MYND-TYPE DOMAIN-CONTAINING PROTEIN"/>
    <property type="match status" value="1"/>
</dbReference>
<proteinExistence type="predicted"/>
<protein>
    <recommendedName>
        <fullName evidence="4">Fe2OG dioxygenase domain-containing protein</fullName>
    </recommendedName>
</protein>
<name>A0AAX4KN54_9TREE</name>
<dbReference type="EMBL" id="CP144089">
    <property type="protein sequence ID" value="WWD07881.1"/>
    <property type="molecule type" value="Genomic_DNA"/>
</dbReference>
<evidence type="ECO:0000313" key="2">
    <source>
        <dbReference type="EMBL" id="WWD07881.1"/>
    </source>
</evidence>
<keyword evidence="3" id="KW-1185">Reference proteome</keyword>
<organism evidence="2 3">
    <name type="scientific">Kwoniella europaea PYCC6329</name>
    <dbReference type="NCBI Taxonomy" id="1423913"/>
    <lineage>
        <taxon>Eukaryota</taxon>
        <taxon>Fungi</taxon>
        <taxon>Dikarya</taxon>
        <taxon>Basidiomycota</taxon>
        <taxon>Agaricomycotina</taxon>
        <taxon>Tremellomycetes</taxon>
        <taxon>Tremellales</taxon>
        <taxon>Cryptococcaceae</taxon>
        <taxon>Kwoniella</taxon>
    </lineage>
</organism>
<dbReference type="GeneID" id="91104789"/>
<sequence>MVVELPLDTKSAIDLYETGEPSSFGRGKELVYDEGYRQAREIKYPRFALSADPLVDSAIPTILMKKLNNTSPSSFRINKMNMYSQGGFFKPHVESLLAYRSTPQGKDHIGTLVLCLPSHFRGGDLAVSHGEATVTFDWRNQVKNGDIAWGFLYSDCKHEVLPVEDGIRITVQYDVFITHTSGLINDRMYDTRSEVVKQAFNRVMDPSFIPEGGELAFGLKYEYPIQNDYRGIDWTALEKVLKGIDAIFMSCLQDTGLHFTSFGVYDAEEMDMNLKTYRSSSSIETDELTPEEKKDVTFHKDIWTADSCHKASGTDLESEDPADLSLERAPDLV</sequence>